<dbReference type="Proteomes" id="UP000595841">
    <property type="component" value="Plasmid unnamed1"/>
</dbReference>
<organism evidence="5 6">
    <name type="scientific">Paenibacillus sonchi</name>
    <dbReference type="NCBI Taxonomy" id="373687"/>
    <lineage>
        <taxon>Bacteria</taxon>
        <taxon>Bacillati</taxon>
        <taxon>Bacillota</taxon>
        <taxon>Bacilli</taxon>
        <taxon>Bacillales</taxon>
        <taxon>Paenibacillaceae</taxon>
        <taxon>Paenibacillus</taxon>
        <taxon>Paenibacillus sonchi group</taxon>
    </lineage>
</organism>
<evidence type="ECO:0000259" key="4">
    <source>
        <dbReference type="PROSITE" id="PS50043"/>
    </source>
</evidence>
<keyword evidence="1" id="KW-0805">Transcription regulation</keyword>
<keyword evidence="5" id="KW-0614">Plasmid</keyword>
<dbReference type="Pfam" id="PF00196">
    <property type="entry name" value="GerE"/>
    <property type="match status" value="1"/>
</dbReference>
<name>A0A974PJ39_9BACL</name>
<dbReference type="PANTHER" id="PTHR44688">
    <property type="entry name" value="DNA-BINDING TRANSCRIPTIONAL ACTIVATOR DEVR_DOSR"/>
    <property type="match status" value="1"/>
</dbReference>
<dbReference type="SMART" id="SM00421">
    <property type="entry name" value="HTH_LUXR"/>
    <property type="match status" value="1"/>
</dbReference>
<sequence>MSQQSASNIVADDFYLRFENEFLLTGRELEIVQNLTLHGYNNRDLAASLKISEKTIKNHVGNILKKTSTKSSRQLQALVFCRMFSETDPKGYEPNHI</sequence>
<dbReference type="AlphaFoldDB" id="A0A974PJ39"/>
<evidence type="ECO:0000256" key="2">
    <source>
        <dbReference type="ARBA" id="ARBA00023125"/>
    </source>
</evidence>
<dbReference type="Gene3D" id="1.10.10.10">
    <property type="entry name" value="Winged helix-like DNA-binding domain superfamily/Winged helix DNA-binding domain"/>
    <property type="match status" value="1"/>
</dbReference>
<dbReference type="SUPFAM" id="SSF46894">
    <property type="entry name" value="C-terminal effector domain of the bipartite response regulators"/>
    <property type="match status" value="1"/>
</dbReference>
<dbReference type="PROSITE" id="PS50043">
    <property type="entry name" value="HTH_LUXR_2"/>
    <property type="match status" value="1"/>
</dbReference>
<keyword evidence="3" id="KW-0804">Transcription</keyword>
<protein>
    <submittedName>
        <fullName evidence="5">Helix-turn-helix transcriptional regulator</fullName>
    </submittedName>
</protein>
<dbReference type="InterPro" id="IPR000792">
    <property type="entry name" value="Tscrpt_reg_LuxR_C"/>
</dbReference>
<keyword evidence="6" id="KW-1185">Reference proteome</keyword>
<feature type="domain" description="HTH luxR-type" evidence="4">
    <location>
        <begin position="17"/>
        <end position="83"/>
    </location>
</feature>
<gene>
    <name evidence="5" type="ORF">JI735_34365</name>
</gene>
<geneLocation type="plasmid" evidence="5 6">
    <name>unnamed1</name>
</geneLocation>
<proteinExistence type="predicted"/>
<dbReference type="EMBL" id="CP068596">
    <property type="protein sequence ID" value="QQZ64523.1"/>
    <property type="molecule type" value="Genomic_DNA"/>
</dbReference>
<dbReference type="KEGG" id="pson:JI735_34365"/>
<evidence type="ECO:0000313" key="6">
    <source>
        <dbReference type="Proteomes" id="UP000595841"/>
    </source>
</evidence>
<dbReference type="RefSeq" id="WP_039832814.1">
    <property type="nucleotide sequence ID" value="NZ_CP068596.1"/>
</dbReference>
<dbReference type="GO" id="GO:0006355">
    <property type="term" value="P:regulation of DNA-templated transcription"/>
    <property type="evidence" value="ECO:0007669"/>
    <property type="project" value="InterPro"/>
</dbReference>
<evidence type="ECO:0000313" key="5">
    <source>
        <dbReference type="EMBL" id="QQZ64523.1"/>
    </source>
</evidence>
<dbReference type="InterPro" id="IPR016032">
    <property type="entry name" value="Sig_transdc_resp-reg_C-effctor"/>
</dbReference>
<keyword evidence="2" id="KW-0238">DNA-binding</keyword>
<reference evidence="5 6" key="1">
    <citation type="submission" date="2021-01" db="EMBL/GenBank/DDBJ databases">
        <title>Whole genome sequence of Paenibacillus sonchi LMG 24727 for comparative genomics.</title>
        <authorList>
            <person name="Lee G."/>
            <person name="Kim M.-J."/>
            <person name="Lim K."/>
            <person name="Shin J.-H."/>
        </authorList>
    </citation>
    <scope>NUCLEOTIDE SEQUENCE [LARGE SCALE GENOMIC DNA]</scope>
    <source>
        <strain evidence="5 6">LMG 24727</strain>
        <plasmid evidence="5 6">unnamed1</plasmid>
    </source>
</reference>
<accession>A0A974PJ39</accession>
<dbReference type="PANTHER" id="PTHR44688:SF16">
    <property type="entry name" value="DNA-BINDING TRANSCRIPTIONAL ACTIVATOR DEVR_DOSR"/>
    <property type="match status" value="1"/>
</dbReference>
<evidence type="ECO:0000256" key="1">
    <source>
        <dbReference type="ARBA" id="ARBA00023015"/>
    </source>
</evidence>
<evidence type="ECO:0000256" key="3">
    <source>
        <dbReference type="ARBA" id="ARBA00023163"/>
    </source>
</evidence>
<dbReference type="GO" id="GO:0003677">
    <property type="term" value="F:DNA binding"/>
    <property type="evidence" value="ECO:0007669"/>
    <property type="project" value="UniProtKB-KW"/>
</dbReference>
<dbReference type="CDD" id="cd06170">
    <property type="entry name" value="LuxR_C_like"/>
    <property type="match status" value="1"/>
</dbReference>
<dbReference type="InterPro" id="IPR036388">
    <property type="entry name" value="WH-like_DNA-bd_sf"/>
</dbReference>